<protein>
    <submittedName>
        <fullName evidence="1">Uncharacterized protein</fullName>
    </submittedName>
</protein>
<sequence length="212" mass="24123">MPKPKTNGELRTDIESMNIGDYIPCTYIASNDKVGKFESLGIITGEELTVEYPFTSLASPNGYFYFVKADKGLLISDRVVQCEISWKSINQGKCIDGFTLKLGNVNGRIRSSSGGTQNMPNKGAYPESNEWDTYIVNSTLNGNIVKGDDYVWHWREMYSWSQDCYHDPDFSTKGVYRTIRGVISVSHYNYIHADSKYSSYGFRPVFEYKELN</sequence>
<organism evidence="1 2">
    <name type="scientific">Brevibacillus laterosporus</name>
    <name type="common">Bacillus laterosporus</name>
    <dbReference type="NCBI Taxonomy" id="1465"/>
    <lineage>
        <taxon>Bacteria</taxon>
        <taxon>Bacillati</taxon>
        <taxon>Bacillota</taxon>
        <taxon>Bacilli</taxon>
        <taxon>Bacillales</taxon>
        <taxon>Paenibacillaceae</taxon>
        <taxon>Brevibacillus</taxon>
    </lineage>
</organism>
<evidence type="ECO:0000313" key="1">
    <source>
        <dbReference type="EMBL" id="PPB12814.1"/>
    </source>
</evidence>
<dbReference type="EMBL" id="PRKQ01000001">
    <property type="protein sequence ID" value="PPB12814.1"/>
    <property type="molecule type" value="Genomic_DNA"/>
</dbReference>
<name>A0AAP8QG85_BRELA</name>
<dbReference type="AlphaFoldDB" id="A0AAP8QG85"/>
<gene>
    <name evidence="1" type="ORF">C4A77_00070</name>
</gene>
<proteinExistence type="predicted"/>
<dbReference type="RefSeq" id="WP_104030215.1">
    <property type="nucleotide sequence ID" value="NZ_JBCMRS010000022.1"/>
</dbReference>
<accession>A0AAP8QG85</accession>
<reference evidence="1 2" key="1">
    <citation type="submission" date="2018-02" db="EMBL/GenBank/DDBJ databases">
        <title>Comparative analysis of genomes of three Brevibacillus laterosporus strains producers of potent antimicrobials isolated from silage.</title>
        <authorList>
            <person name="Kojic M."/>
            <person name="Miljkovic M."/>
            <person name="Studholme D."/>
            <person name="Filipic B."/>
        </authorList>
    </citation>
    <scope>NUCLEOTIDE SEQUENCE [LARGE SCALE GENOMIC DNA]</scope>
    <source>
        <strain evidence="1 2">BGSP11</strain>
    </source>
</reference>
<dbReference type="Proteomes" id="UP000239759">
    <property type="component" value="Unassembled WGS sequence"/>
</dbReference>
<evidence type="ECO:0000313" key="2">
    <source>
        <dbReference type="Proteomes" id="UP000239759"/>
    </source>
</evidence>
<comment type="caution">
    <text evidence="1">The sequence shown here is derived from an EMBL/GenBank/DDBJ whole genome shotgun (WGS) entry which is preliminary data.</text>
</comment>